<dbReference type="STRING" id="1080227.A8L45_21400"/>
<dbReference type="OrthoDB" id="5875796at2"/>
<keyword evidence="2" id="KW-1185">Reference proteome</keyword>
<sequence length="171" mass="19794">MSGLNSKMWVDTDFLNKLNALPDDIAKAAHRAVKRTNEWFRAVTMAELGYSLEIDQKTALRTRFRVYNRRGSRARLWVGIRDIGVHRLGAPKQLKDGVAVGKQFFKQAFISPMNSSELLVWRRTGKSRKSIRLVTLEIAGEAEDIIGTYQIELNRKFQEYFSREFHALYRA</sequence>
<dbReference type="RefSeq" id="WP_068905393.1">
    <property type="nucleotide sequence ID" value="NZ_JBHUIF010000013.1"/>
</dbReference>
<name>A0A1C3E9G4_9GAMM</name>
<organism evidence="1 2">
    <name type="scientific">Veronia pacifica</name>
    <dbReference type="NCBI Taxonomy" id="1080227"/>
    <lineage>
        <taxon>Bacteria</taxon>
        <taxon>Pseudomonadati</taxon>
        <taxon>Pseudomonadota</taxon>
        <taxon>Gammaproteobacteria</taxon>
        <taxon>Vibrionales</taxon>
        <taxon>Vibrionaceae</taxon>
        <taxon>Veronia</taxon>
    </lineage>
</organism>
<dbReference type="EMBL" id="LYBM01000061">
    <property type="protein sequence ID" value="ODA29861.1"/>
    <property type="molecule type" value="Genomic_DNA"/>
</dbReference>
<protein>
    <submittedName>
        <fullName evidence="1">Phage tail protein</fullName>
    </submittedName>
</protein>
<proteinExistence type="predicted"/>
<dbReference type="Proteomes" id="UP000094936">
    <property type="component" value="Unassembled WGS sequence"/>
</dbReference>
<gene>
    <name evidence="1" type="ORF">A8L45_21400</name>
</gene>
<comment type="caution">
    <text evidence="1">The sequence shown here is derived from an EMBL/GenBank/DDBJ whole genome shotgun (WGS) entry which is preliminary data.</text>
</comment>
<dbReference type="AlphaFoldDB" id="A0A1C3E9G4"/>
<evidence type="ECO:0000313" key="2">
    <source>
        <dbReference type="Proteomes" id="UP000094936"/>
    </source>
</evidence>
<evidence type="ECO:0000313" key="1">
    <source>
        <dbReference type="EMBL" id="ODA29861.1"/>
    </source>
</evidence>
<reference evidence="1 2" key="1">
    <citation type="submission" date="2016-05" db="EMBL/GenBank/DDBJ databases">
        <title>Genomic Taxonomy of the Vibrionaceae.</title>
        <authorList>
            <person name="Gomez-Gil B."/>
            <person name="Enciso-Ibarra J."/>
        </authorList>
    </citation>
    <scope>NUCLEOTIDE SEQUENCE [LARGE SCALE GENOMIC DNA]</scope>
    <source>
        <strain evidence="1 2">CAIM 1920</strain>
    </source>
</reference>
<accession>A0A1C3E9G4</accession>